<feature type="signal peptide" evidence="1">
    <location>
        <begin position="1"/>
        <end position="24"/>
    </location>
</feature>
<accession>A0ABN7JLI8</accession>
<comment type="caution">
    <text evidence="2">The sequence shown here is derived from an EMBL/GenBank/DDBJ whole genome shotgun (WGS) entry which is preliminary data.</text>
</comment>
<organism evidence="2 3">
    <name type="scientific">Pseudorhizobium halotolerans</name>
    <dbReference type="NCBI Taxonomy" id="1233081"/>
    <lineage>
        <taxon>Bacteria</taxon>
        <taxon>Pseudomonadati</taxon>
        <taxon>Pseudomonadota</taxon>
        <taxon>Alphaproteobacteria</taxon>
        <taxon>Hyphomicrobiales</taxon>
        <taxon>Rhizobiaceae</taxon>
        <taxon>Rhizobium/Agrobacterium group</taxon>
        <taxon>Pseudorhizobium</taxon>
    </lineage>
</organism>
<feature type="chain" id="PRO_5047515050" description="Lipoprotein" evidence="1">
    <location>
        <begin position="25"/>
        <end position="207"/>
    </location>
</feature>
<dbReference type="RefSeq" id="WP_142587200.1">
    <property type="nucleotide sequence ID" value="NZ_CABFWE030000005.1"/>
</dbReference>
<evidence type="ECO:0000313" key="3">
    <source>
        <dbReference type="Proteomes" id="UP000601041"/>
    </source>
</evidence>
<dbReference type="Proteomes" id="UP000601041">
    <property type="component" value="Unassembled WGS sequence"/>
</dbReference>
<sequence length="207" mass="21659">MRTQVLAALMAVLPLTACSPNAGAGKIAFGETIGLSTTGNLRIITERQRYGMPPVVCTEPSPDYAIAFNFTRKAKLDLPSPAGTRTLDGELSSTETIDEGEGRAAAVLALRDGLYNACQSYANGVIGHDAYAMILSQYGALLVALVGSDTVKGAPVASSIGTQNATLSALTVACVSSYDRSRGEQTNALLTPAFCHSVFQRAMAPRR</sequence>
<protein>
    <recommendedName>
        <fullName evidence="4">Lipoprotein</fullName>
    </recommendedName>
</protein>
<name>A0ABN7JLI8_9HYPH</name>
<reference evidence="2 3" key="1">
    <citation type="submission" date="2020-11" db="EMBL/GenBank/DDBJ databases">
        <authorList>
            <person name="Lassalle F."/>
        </authorList>
    </citation>
    <scope>NUCLEOTIDE SEQUENCE [LARGE SCALE GENOMIC DNA]</scope>
    <source>
        <strain evidence="2 3">AB21</strain>
    </source>
</reference>
<dbReference type="EMBL" id="CABFWE030000005">
    <property type="protein sequence ID" value="CAD7030338.1"/>
    <property type="molecule type" value="Genomic_DNA"/>
</dbReference>
<gene>
    <name evidence="2" type="ORF">RHAB21_01713</name>
</gene>
<evidence type="ECO:0000256" key="1">
    <source>
        <dbReference type="SAM" id="SignalP"/>
    </source>
</evidence>
<keyword evidence="3" id="KW-1185">Reference proteome</keyword>
<proteinExistence type="predicted"/>
<evidence type="ECO:0000313" key="2">
    <source>
        <dbReference type="EMBL" id="CAD7030338.1"/>
    </source>
</evidence>
<evidence type="ECO:0008006" key="4">
    <source>
        <dbReference type="Google" id="ProtNLM"/>
    </source>
</evidence>
<keyword evidence="1" id="KW-0732">Signal</keyword>